<name>A0A848KCC5_9NOCA</name>
<proteinExistence type="predicted"/>
<keyword evidence="1" id="KW-1133">Transmembrane helix</keyword>
<comment type="caution">
    <text evidence="2">The sequence shown here is derived from an EMBL/GenBank/DDBJ whole genome shotgun (WGS) entry which is preliminary data.</text>
</comment>
<reference evidence="2 3" key="2">
    <citation type="submission" date="2020-06" db="EMBL/GenBank/DDBJ databases">
        <title>Antribacter stalactiti gen. nov., sp. nov., a new member of the family Nacardiaceae isolated from a cave.</title>
        <authorList>
            <person name="Kim I.S."/>
        </authorList>
    </citation>
    <scope>NUCLEOTIDE SEQUENCE [LARGE SCALE GENOMIC DNA]</scope>
    <source>
        <strain evidence="2 3">YC2-7</strain>
    </source>
</reference>
<evidence type="ECO:0000313" key="3">
    <source>
        <dbReference type="Proteomes" id="UP000535543"/>
    </source>
</evidence>
<keyword evidence="1" id="KW-0812">Transmembrane</keyword>
<reference evidence="2 3" key="1">
    <citation type="submission" date="2019-05" db="EMBL/GenBank/DDBJ databases">
        <authorList>
            <person name="Lee S.D."/>
        </authorList>
    </citation>
    <scope>NUCLEOTIDE SEQUENCE [LARGE SCALE GENOMIC DNA]</scope>
    <source>
        <strain evidence="2 3">YC2-7</strain>
    </source>
</reference>
<sequence>MAPDRFRGRSLIVLLFVALLALGPAALTAFSDPLHRQPSTKPTKLLALSIDSVNPSSVTTTSDPNVSVTATVTNVGDQTVDDINVRMQRAPKVTTSADLRTSLQLDQQNFDVVGEFVTVSAHLVVGQSTQFTLSMPLRALRGTVPTLEITEPGVYPLLLNVNGAPQFGSEARLDDARFLLPVLGVPADPTAEDPADEAARPVAPSTAAPVATTMLWPLADRPRLAAGIPGSLEEKVRLVDDDLATSLAKGGRLEQLVSSLEFAVGPNVDRDRALSNSICLAVDPDLLVSVSNMTRGYLVLDDPMNPTGPTREGTGAQAASEWLDRVRALADNLCTVALPFAQVDLAAVRTVNDPTVSASAVTAPADVVDGILSATTVRGVIWPDSGTIDDDTGAFLRTFGTTSVVLASNAVDAGVGGLPAPDLVRIPSAVSTNPKPADPVGSDAALHAATFDVSTAAALAGVGAEPQTPSFAPADTRYDLDRDSRAARLQDALGAISWKALNLIPDQPRSQLIVPPQQWLADGNESAAVLSGVATLLRSGLATPRPFADILSRPPDPRPFELSYSQQAVDDAVPDSIRSAAASQAARIAALADALVEDPQSELTPYRFAAPLREDLLRAMSLSGRRGVDNKNGDNTTANAIGAARVVASQRAVDAMFRSVTVLSPGGTYTLASEQSPLLLVARNDLPIGIRVRLKIDAPAVMKITDIGEQQLPPRGTRPLQVPAEVADTRNLFIDVSLTTPGGHELGEPTTVSVRSNAYGQALAIITGCAGGLLLLLAGRRLLHRFRGEPDPADEGFERR</sequence>
<feature type="transmembrane region" description="Helical" evidence="1">
    <location>
        <begin position="758"/>
        <end position="778"/>
    </location>
</feature>
<accession>A0A848KCC5</accession>
<dbReference type="RefSeq" id="WP_169586154.1">
    <property type="nucleotide sequence ID" value="NZ_VCQU01000003.1"/>
</dbReference>
<dbReference type="Proteomes" id="UP000535543">
    <property type="component" value="Unassembled WGS sequence"/>
</dbReference>
<evidence type="ECO:0000313" key="2">
    <source>
        <dbReference type="EMBL" id="NMN95346.1"/>
    </source>
</evidence>
<protein>
    <submittedName>
        <fullName evidence="2">Glycoprotein</fullName>
    </submittedName>
</protein>
<evidence type="ECO:0000256" key="1">
    <source>
        <dbReference type="SAM" id="Phobius"/>
    </source>
</evidence>
<gene>
    <name evidence="2" type="ORF">FGL95_09920</name>
</gene>
<keyword evidence="3" id="KW-1185">Reference proteome</keyword>
<dbReference type="EMBL" id="VCQU01000003">
    <property type="protein sequence ID" value="NMN95346.1"/>
    <property type="molecule type" value="Genomic_DNA"/>
</dbReference>
<keyword evidence="1" id="KW-0472">Membrane</keyword>
<dbReference type="AlphaFoldDB" id="A0A848KCC5"/>
<organism evidence="2 3">
    <name type="scientific">Antrihabitans stalactiti</name>
    <dbReference type="NCBI Taxonomy" id="2584121"/>
    <lineage>
        <taxon>Bacteria</taxon>
        <taxon>Bacillati</taxon>
        <taxon>Actinomycetota</taxon>
        <taxon>Actinomycetes</taxon>
        <taxon>Mycobacteriales</taxon>
        <taxon>Nocardiaceae</taxon>
        <taxon>Antrihabitans</taxon>
    </lineage>
</organism>